<evidence type="ECO:0000256" key="1">
    <source>
        <dbReference type="ARBA" id="ARBA00004300"/>
    </source>
</evidence>
<feature type="compositionally biased region" description="Low complexity" evidence="16">
    <location>
        <begin position="877"/>
        <end position="892"/>
    </location>
</feature>
<sequence length="2131" mass="230854">MAEPTQDSEWQSLPVQDQLTHKLWKARLAAYETLIKQFELAEGDDDEVFTDWNRDSEWPRRAVTDSNAVAQEKGIYLVSVYIRLAGRPATRCRSDCITPLVEKSLATNARKGTRDAGIECLLGWAMSEADGDKAEGIVTAVIEGLGSKQPKVVAGAVSALNALISAFGVKVINIKPILKSLAKIFAHADKGVRAEGTTLVHTLYKFLGPALEPSLSELKPVQVKELHESFASLDTEGKGKGTGTPTRETAGQQRERLQREAQAALEGVQELGQADPGSNEQEAETRPEEPEDIDPYDLADPVTVLDRLPSGFYEHLASSKWKERKEEALDPLYEVLKTAIKIKPDHYDELVKALAGRMGDANILCVIGAANCLECLAKGLRTDFGKYKVLMLVPMLEKFKERKVNVVEALSNCLDAMALTVTLPELTEDIVTFSKHKNPAVKEQTMKFLVRCLRNTEHQIPKQDIKPLSDVMLSGLEDAVVPVREISAEGLGTMMKLVGKATFSPLIQAQDDLRKAKVEEYFEKAVVKYKPPKAKPKPVANKPAARPPPKARPAPKQSTPPSPDSNDFRASTQSKPPSKAPPKPAVKKAPAATGTAPKKTAAAAQSSGAPKGASKPIEEVRYKMSQEDAEARAPDCLDAAFIEGVNNSLWKTRLAALDDMLVWLPDHVDEVEAELLVRYMNKKPGPKESNFQVWQRVCAVLQFLAENSPSFSKACIALTVPSLIEKYGDAKIKESAGGALLTFAEKSSLGFVLSHAFESISKQKAVKIQAESFVFIEMSLSDFGITGVPIRDLIECLKTGLKSVNAAVRTNATKALVTTKLCIGAGHSRVLSHKYWLSDITNFLQDLNPQLLGTIEGEFAKIEGESPPVPTRESADVAQAKPGPAAKGKGKVAAGDDALDELFPRVDLDKLISSSVIKSCDDSAWKIRKEALETIQGVLESNKRLKPNLGSDLTASLKLRLGDANKAVQALALDITSRIATGMGKPFERHAKMFATSMLMVLADKNAGARNNALTTLSAVADACGLDCLTASVAAALEIAKPELRASSLTWIVQRLAELDTVKGLDMSPFAAPLISCLEDRSPEVRKGAQELLPTVIQAAGIDIVLDQTSNLKPASRNNVVPMIEAYRPAAPVKVAASKPAAAKNARPASALNKSTNRASVASTQRASTPTLEDRPPPSKAKLGLRKPVGGPISKLAPPPPLPASPGPVTSPSDVPFRSGDPKAKTLRASKETGPLKWVIEGAVRKDQIEQLHLQMSSQVSAELLGQLFSKDHHCEKDFMAGLNAIESWTSDPSLASEIADMEESDIRDRLLANADLVFKYLTIRLHDTNTSITMKCLDIIEQYITVLQLDAYRLTDYEASVLLPSLIGRCGDSKETLRTRIRAIFKHICSIYPFSKVFQSLLDHGIKSKNARVRAECAEELSALFQRHGLNVCQPAKALPLIASLISDRDSAVRNGALSALASAYSSAGDVIHKYVGNLSGKEQDMLNERLKRTGAPASPKGTRPVAESAISPRPAAVTRLAAKTLRRPSSMGLQGITDTESVSASKSIPHRPMSTANTTSKLASPSAMTHSKLQPIASQMPLRQSTSRRDSLINSSLPAPRPQSHSSIKAPTNHKPIPPPASPSTSDHNVNIPIAEILSSDDVRSTDALKIVQSDIANRPDYLIASADALIDAIATQMRIAFENLDASTPPMTLRLCKHLMQTLSTFFDQSQLATAVSKDALVAVLAQLTQRLQETADNPVSEHITSLSKVLNMVLIRIFHNADRSACFGALFAVLKLTTIDMRDIEGEVELTHRAKYAELVMKCLWKVSKTVKESLEDGTLDPRILLGDIDDFLVSIPPAEWRRRANDNVPLADMPLRTVKTILQQVVTIYGEGVYEAVSALKNPQDTFVYQYLFRLLNNSRAAAGEPPVSQPARRPVPLSPESAMAPRATASSAMQQSPSRSPSRSRQSSAPSIDGNGPKQSPGPLDHFSEVNINNLLTEVFAKIGSPTESKKGIQELYQLLKQHPEANAKVDKWIGATGTYFQAYLRRALQNLRADDPDVAEDGAAVESESVVPPLTPASRPNSNLISITPSPPVGSASELAQQQQSARMTKVASQDLDLNRLQTLFGFTNTLPHQEHPASTTAEP</sequence>
<dbReference type="OrthoDB" id="205662at2759"/>
<dbReference type="GO" id="GO:0000776">
    <property type="term" value="C:kinetochore"/>
    <property type="evidence" value="ECO:0007669"/>
    <property type="project" value="UniProtKB-KW"/>
</dbReference>
<keyword evidence="19" id="KW-1185">Reference proteome</keyword>
<feature type="compositionally biased region" description="Pro residues" evidence="16">
    <location>
        <begin position="1197"/>
        <end position="1206"/>
    </location>
</feature>
<dbReference type="FunFam" id="1.25.10.10:FF:000068">
    <property type="entry name" value="cytoskeleton-associated protein 5 isoform X1"/>
    <property type="match status" value="1"/>
</dbReference>
<evidence type="ECO:0000256" key="16">
    <source>
        <dbReference type="SAM" id="MobiDB-lite"/>
    </source>
</evidence>
<dbReference type="GO" id="GO:0000922">
    <property type="term" value="C:spindle pole"/>
    <property type="evidence" value="ECO:0007669"/>
    <property type="project" value="UniProtKB-SubCell"/>
</dbReference>
<keyword evidence="11" id="KW-0995">Kinetochore</keyword>
<evidence type="ECO:0000256" key="8">
    <source>
        <dbReference type="ARBA" id="ARBA00022701"/>
    </source>
</evidence>
<keyword evidence="13" id="KW-0131">Cell cycle</keyword>
<evidence type="ECO:0000256" key="9">
    <source>
        <dbReference type="ARBA" id="ARBA00022737"/>
    </source>
</evidence>
<protein>
    <recommendedName>
        <fullName evidence="17">TOG domain-containing protein</fullName>
    </recommendedName>
</protein>
<evidence type="ECO:0000256" key="10">
    <source>
        <dbReference type="ARBA" id="ARBA00022776"/>
    </source>
</evidence>
<feature type="domain" description="TOG" evidence="17">
    <location>
        <begin position="623"/>
        <end position="868"/>
    </location>
</feature>
<evidence type="ECO:0000256" key="12">
    <source>
        <dbReference type="ARBA" id="ARBA00023212"/>
    </source>
</evidence>
<dbReference type="GO" id="GO:0046785">
    <property type="term" value="P:microtubule polymerization"/>
    <property type="evidence" value="ECO:0007669"/>
    <property type="project" value="InterPro"/>
</dbReference>
<keyword evidence="10" id="KW-0498">Mitosis</keyword>
<keyword evidence="8" id="KW-0493">Microtubule</keyword>
<dbReference type="GeneID" id="18933244"/>
<keyword evidence="7" id="KW-0132">Cell division</keyword>
<feature type="domain" description="TOG" evidence="17">
    <location>
        <begin position="901"/>
        <end position="1133"/>
    </location>
</feature>
<dbReference type="InterPro" id="IPR024395">
    <property type="entry name" value="CLASP_N_dom"/>
</dbReference>
<comment type="similarity">
    <text evidence="4">Belongs to the CLASP family.</text>
</comment>
<feature type="compositionally biased region" description="Low complexity" evidence="16">
    <location>
        <begin position="1935"/>
        <end position="1957"/>
    </location>
</feature>
<dbReference type="HOGENOM" id="CLU_000539_0_0_1"/>
<dbReference type="GO" id="GO:1990498">
    <property type="term" value="C:mitotic spindle microtubule"/>
    <property type="evidence" value="ECO:0007669"/>
    <property type="project" value="UniProtKB-ARBA"/>
</dbReference>
<dbReference type="FunFam" id="1.25.10.10:FF:000050">
    <property type="entry name" value="Cytoskeleton-associated protein 5 isoform X1"/>
    <property type="match status" value="1"/>
</dbReference>
<dbReference type="InterPro" id="IPR048491">
    <property type="entry name" value="XMAP215_CLASP_TOG"/>
</dbReference>
<evidence type="ECO:0000256" key="11">
    <source>
        <dbReference type="ARBA" id="ARBA00022838"/>
    </source>
</evidence>
<dbReference type="GO" id="GO:0099070">
    <property type="term" value="C:static microtubule bundle"/>
    <property type="evidence" value="ECO:0007669"/>
    <property type="project" value="UniProtKB-ARBA"/>
</dbReference>
<keyword evidence="9" id="KW-0677">Repeat</keyword>
<name>F4S527_MELLP</name>
<dbReference type="VEuPathDB" id="FungiDB:MELLADRAFT_79286"/>
<evidence type="ECO:0000256" key="15">
    <source>
        <dbReference type="ARBA" id="ARBA00025722"/>
    </source>
</evidence>
<dbReference type="SMART" id="SM01349">
    <property type="entry name" value="TOG"/>
    <property type="match status" value="5"/>
</dbReference>
<feature type="compositionally biased region" description="Low complexity" evidence="16">
    <location>
        <begin position="1138"/>
        <end position="1151"/>
    </location>
</feature>
<reference evidence="19" key="1">
    <citation type="journal article" date="2011" name="Proc. Natl. Acad. Sci. U.S.A.">
        <title>Obligate biotrophy features unraveled by the genomic analysis of rust fungi.</title>
        <authorList>
            <person name="Duplessis S."/>
            <person name="Cuomo C.A."/>
            <person name="Lin Y.-C."/>
            <person name="Aerts A."/>
            <person name="Tisserant E."/>
            <person name="Veneault-Fourrey C."/>
            <person name="Joly D.L."/>
            <person name="Hacquard S."/>
            <person name="Amselem J."/>
            <person name="Cantarel B.L."/>
            <person name="Chiu R."/>
            <person name="Coutinho P.M."/>
            <person name="Feau N."/>
            <person name="Field M."/>
            <person name="Frey P."/>
            <person name="Gelhaye E."/>
            <person name="Goldberg J."/>
            <person name="Grabherr M.G."/>
            <person name="Kodira C.D."/>
            <person name="Kohler A."/>
            <person name="Kuees U."/>
            <person name="Lindquist E.A."/>
            <person name="Lucas S.M."/>
            <person name="Mago R."/>
            <person name="Mauceli E."/>
            <person name="Morin E."/>
            <person name="Murat C."/>
            <person name="Pangilinan J.L."/>
            <person name="Park R."/>
            <person name="Pearson M."/>
            <person name="Quesneville H."/>
            <person name="Rouhier N."/>
            <person name="Sakthikumar S."/>
            <person name="Salamov A.A."/>
            <person name="Schmutz J."/>
            <person name="Selles B."/>
            <person name="Shapiro H."/>
            <person name="Tanguay P."/>
            <person name="Tuskan G.A."/>
            <person name="Henrissat B."/>
            <person name="Van de Peer Y."/>
            <person name="Rouze P."/>
            <person name="Ellis J.G."/>
            <person name="Dodds P.N."/>
            <person name="Schein J.E."/>
            <person name="Zhong S."/>
            <person name="Hamelin R.C."/>
            <person name="Grigoriev I.V."/>
            <person name="Szabo L.J."/>
            <person name="Martin F."/>
        </authorList>
    </citation>
    <scope>NUCLEOTIDE SEQUENCE [LARGE SCALE GENOMIC DNA]</scope>
    <source>
        <strain evidence="19">98AG31 / pathotype 3-4-7</strain>
    </source>
</reference>
<evidence type="ECO:0000256" key="4">
    <source>
        <dbReference type="ARBA" id="ARBA00009549"/>
    </source>
</evidence>
<gene>
    <name evidence="18" type="ORF">MELLADRAFT_79286</name>
</gene>
<dbReference type="KEGG" id="mlr:MELLADRAFT_79286"/>
<evidence type="ECO:0000313" key="19">
    <source>
        <dbReference type="Proteomes" id="UP000001072"/>
    </source>
</evidence>
<organism evidence="19">
    <name type="scientific">Melampsora larici-populina (strain 98AG31 / pathotype 3-4-7)</name>
    <name type="common">Poplar leaf rust fungus</name>
    <dbReference type="NCBI Taxonomy" id="747676"/>
    <lineage>
        <taxon>Eukaryota</taxon>
        <taxon>Fungi</taxon>
        <taxon>Dikarya</taxon>
        <taxon>Basidiomycota</taxon>
        <taxon>Pucciniomycotina</taxon>
        <taxon>Pucciniomycetes</taxon>
        <taxon>Pucciniales</taxon>
        <taxon>Melampsoraceae</taxon>
        <taxon>Melampsora</taxon>
    </lineage>
</organism>
<dbReference type="InterPro" id="IPR011989">
    <property type="entry name" value="ARM-like"/>
</dbReference>
<feature type="region of interest" description="Disordered" evidence="16">
    <location>
        <begin position="864"/>
        <end position="892"/>
    </location>
</feature>
<dbReference type="GO" id="GO:0061863">
    <property type="term" value="F:microtubule plus end polymerase"/>
    <property type="evidence" value="ECO:0007669"/>
    <property type="project" value="InterPro"/>
</dbReference>
<evidence type="ECO:0000259" key="17">
    <source>
        <dbReference type="SMART" id="SM01349"/>
    </source>
</evidence>
<dbReference type="InParanoid" id="F4S527"/>
<dbReference type="GO" id="GO:0051010">
    <property type="term" value="F:microtubule plus-end binding"/>
    <property type="evidence" value="ECO:0007669"/>
    <property type="project" value="InterPro"/>
</dbReference>
<dbReference type="GO" id="GO:0051301">
    <property type="term" value="P:cell division"/>
    <property type="evidence" value="ECO:0007669"/>
    <property type="project" value="UniProtKB-KW"/>
</dbReference>
<evidence type="ECO:0000256" key="2">
    <source>
        <dbReference type="ARBA" id="ARBA00004629"/>
    </source>
</evidence>
<feature type="region of interest" description="Disordered" evidence="16">
    <location>
        <begin position="532"/>
        <end position="617"/>
    </location>
</feature>
<dbReference type="GO" id="GO:0005881">
    <property type="term" value="C:cytoplasmic microtubule"/>
    <property type="evidence" value="ECO:0007669"/>
    <property type="project" value="UniProtKB-ARBA"/>
</dbReference>
<keyword evidence="6" id="KW-0963">Cytoplasm</keyword>
<dbReference type="GO" id="GO:0044732">
    <property type="term" value="C:mitotic spindle pole body"/>
    <property type="evidence" value="ECO:0007669"/>
    <property type="project" value="UniProtKB-ARBA"/>
</dbReference>
<dbReference type="GO" id="GO:0051315">
    <property type="term" value="P:attachment of mitotic spindle microtubules to kinetochore"/>
    <property type="evidence" value="ECO:0007669"/>
    <property type="project" value="UniProtKB-ARBA"/>
</dbReference>
<feature type="compositionally biased region" description="Pro residues" evidence="16">
    <location>
        <begin position="545"/>
        <end position="563"/>
    </location>
</feature>
<evidence type="ECO:0000313" key="18">
    <source>
        <dbReference type="EMBL" id="EGG00278.1"/>
    </source>
</evidence>
<dbReference type="GO" id="GO:0030951">
    <property type="term" value="P:establishment or maintenance of microtubule cytoskeleton polarity"/>
    <property type="evidence" value="ECO:0007669"/>
    <property type="project" value="InterPro"/>
</dbReference>
<feature type="region of interest" description="Disordered" evidence="16">
    <location>
        <begin position="1138"/>
        <end position="1229"/>
    </location>
</feature>
<dbReference type="Pfam" id="PF12348">
    <property type="entry name" value="CLASP_N"/>
    <property type="match status" value="1"/>
</dbReference>
<evidence type="ECO:0000256" key="3">
    <source>
        <dbReference type="ARBA" id="ARBA00004647"/>
    </source>
</evidence>
<dbReference type="GO" id="GO:0000022">
    <property type="term" value="P:mitotic spindle elongation"/>
    <property type="evidence" value="ECO:0007669"/>
    <property type="project" value="UniProtKB-ARBA"/>
</dbReference>
<keyword evidence="14" id="KW-0137">Centromere</keyword>
<dbReference type="InterPro" id="IPR045110">
    <property type="entry name" value="XMAP215"/>
</dbReference>
<feature type="compositionally biased region" description="Polar residues" evidence="16">
    <location>
        <begin position="1556"/>
        <end position="1574"/>
    </location>
</feature>
<dbReference type="Pfam" id="PF21040">
    <property type="entry name" value="CEP104-like_TOG"/>
    <property type="match status" value="1"/>
</dbReference>
<dbReference type="InterPro" id="IPR016024">
    <property type="entry name" value="ARM-type_fold"/>
</dbReference>
<dbReference type="RefSeq" id="XP_007416477.1">
    <property type="nucleotide sequence ID" value="XM_007416415.1"/>
</dbReference>
<dbReference type="Proteomes" id="UP000001072">
    <property type="component" value="Unassembled WGS sequence"/>
</dbReference>
<dbReference type="Pfam" id="PF21041">
    <property type="entry name" value="XMAP215_CLASP_TOG"/>
    <property type="match status" value="2"/>
</dbReference>
<feature type="region of interest" description="Disordered" evidence="16">
    <location>
        <begin position="230"/>
        <end position="297"/>
    </location>
</feature>
<dbReference type="GO" id="GO:1990571">
    <property type="term" value="P:meiotic centromere clustering"/>
    <property type="evidence" value="ECO:0007669"/>
    <property type="project" value="UniProtKB-ARBA"/>
</dbReference>
<dbReference type="STRING" id="747676.F4S527"/>
<proteinExistence type="inferred from homology"/>
<dbReference type="InterPro" id="IPR034085">
    <property type="entry name" value="TOG"/>
</dbReference>
<feature type="compositionally biased region" description="Polar residues" evidence="16">
    <location>
        <begin position="1538"/>
        <end position="1548"/>
    </location>
</feature>
<keyword evidence="5" id="KW-0158">Chromosome</keyword>
<dbReference type="FunFam" id="1.25.10.10:FF:000608">
    <property type="entry name" value="Centrosomal protein 224"/>
    <property type="match status" value="1"/>
</dbReference>
<feature type="region of interest" description="Disordered" evidence="16">
    <location>
        <begin position="1907"/>
        <end position="1973"/>
    </location>
</feature>
<comment type="subcellular location">
    <subcellularLocation>
        <location evidence="2">Chromosome</location>
        <location evidence="2">Centromere</location>
        <location evidence="2">Kinetochore</location>
    </subcellularLocation>
    <subcellularLocation>
        <location evidence="1">Cytoplasm</location>
        <location evidence="1">Cytoskeleton</location>
        <location evidence="1">Microtubule organizing center</location>
        <location evidence="1">Centrosome</location>
    </subcellularLocation>
    <subcellularLocation>
        <location evidence="3">Cytoplasm</location>
        <location evidence="3">Cytoskeleton</location>
        <location evidence="3">Spindle pole</location>
    </subcellularLocation>
</comment>
<dbReference type="EMBL" id="GL883149">
    <property type="protein sequence ID" value="EGG00278.1"/>
    <property type="molecule type" value="Genomic_DNA"/>
</dbReference>
<feature type="compositionally biased region" description="Polar residues" evidence="16">
    <location>
        <begin position="1152"/>
        <end position="1171"/>
    </location>
</feature>
<dbReference type="Gene3D" id="1.25.10.10">
    <property type="entry name" value="Leucine-rich Repeat Variant"/>
    <property type="match status" value="5"/>
</dbReference>
<feature type="domain" description="TOG" evidence="17">
    <location>
        <begin position="1246"/>
        <end position="1501"/>
    </location>
</feature>
<dbReference type="FunFam" id="1.25.10.10:FF:000019">
    <property type="entry name" value="Cytoskeleton-associated protein 5"/>
    <property type="match status" value="1"/>
</dbReference>
<evidence type="ECO:0000256" key="7">
    <source>
        <dbReference type="ARBA" id="ARBA00022618"/>
    </source>
</evidence>
<evidence type="ECO:0000256" key="14">
    <source>
        <dbReference type="ARBA" id="ARBA00023328"/>
    </source>
</evidence>
<feature type="domain" description="TOG" evidence="17">
    <location>
        <begin position="297"/>
        <end position="531"/>
    </location>
</feature>
<evidence type="ECO:0000256" key="6">
    <source>
        <dbReference type="ARBA" id="ARBA00022490"/>
    </source>
</evidence>
<dbReference type="PANTHER" id="PTHR12609">
    <property type="entry name" value="MICROTUBULE ASSOCIATED PROTEIN XMAP215"/>
    <property type="match status" value="1"/>
</dbReference>
<feature type="compositionally biased region" description="Low complexity" evidence="16">
    <location>
        <begin position="587"/>
        <end position="607"/>
    </location>
</feature>
<comment type="similarity">
    <text evidence="15">Belongs to the TOG/XMAP215 family.</text>
</comment>
<feature type="compositionally biased region" description="Polar residues" evidence="16">
    <location>
        <begin position="1594"/>
        <end position="1612"/>
    </location>
</feature>
<feature type="domain" description="TOG" evidence="17">
    <location>
        <begin position="1"/>
        <end position="239"/>
    </location>
</feature>
<dbReference type="eggNOG" id="KOG1820">
    <property type="taxonomic scope" value="Eukaryota"/>
</dbReference>
<evidence type="ECO:0000256" key="5">
    <source>
        <dbReference type="ARBA" id="ARBA00022454"/>
    </source>
</evidence>
<keyword evidence="12" id="KW-0206">Cytoskeleton</keyword>
<evidence type="ECO:0000256" key="13">
    <source>
        <dbReference type="ARBA" id="ARBA00023306"/>
    </source>
</evidence>
<dbReference type="SUPFAM" id="SSF48371">
    <property type="entry name" value="ARM repeat"/>
    <property type="match status" value="2"/>
</dbReference>
<accession>F4S527</accession>
<feature type="region of interest" description="Disordered" evidence="16">
    <location>
        <begin position="1495"/>
        <end position="1631"/>
    </location>
</feature>